<dbReference type="SUPFAM" id="SSF55486">
    <property type="entry name" value="Metalloproteases ('zincins'), catalytic domain"/>
    <property type="match status" value="1"/>
</dbReference>
<dbReference type="Gene3D" id="3.40.390.10">
    <property type="entry name" value="Collagenase (Catalytic Domain)"/>
    <property type="match status" value="1"/>
</dbReference>
<dbReference type="InterPro" id="IPR024079">
    <property type="entry name" value="MetalloPept_cat_dom_sf"/>
</dbReference>
<dbReference type="EMBL" id="KN847046">
    <property type="protein sequence ID" value="KIW23103.1"/>
    <property type="molecule type" value="Genomic_DNA"/>
</dbReference>
<dbReference type="RefSeq" id="XP_016243319.1">
    <property type="nucleotide sequence ID" value="XM_016398757.1"/>
</dbReference>
<organism evidence="1 2">
    <name type="scientific">Cladophialophora immunda</name>
    <dbReference type="NCBI Taxonomy" id="569365"/>
    <lineage>
        <taxon>Eukaryota</taxon>
        <taxon>Fungi</taxon>
        <taxon>Dikarya</taxon>
        <taxon>Ascomycota</taxon>
        <taxon>Pezizomycotina</taxon>
        <taxon>Eurotiomycetes</taxon>
        <taxon>Chaetothyriomycetidae</taxon>
        <taxon>Chaetothyriales</taxon>
        <taxon>Herpotrichiellaceae</taxon>
        <taxon>Cladophialophora</taxon>
    </lineage>
</organism>
<sequence length="136" mass="15817">MDFGWFDDTTPEDEFGRTTVHEFRHMLGCVHEQFSPGILFKWNEKAVIAESTDSKQKPPWTESETRFNFNNFKPVDATKYPETTWDPNSIMHHAVKAAWTMGPWAGPGGKQMDHVDYNNVLSKLNKEFIGWMQPKH</sequence>
<dbReference type="GO" id="GO:0008237">
    <property type="term" value="F:metallopeptidase activity"/>
    <property type="evidence" value="ECO:0007669"/>
    <property type="project" value="InterPro"/>
</dbReference>
<evidence type="ECO:0000313" key="2">
    <source>
        <dbReference type="Proteomes" id="UP000054466"/>
    </source>
</evidence>
<name>A0A0D2BVM6_9EURO</name>
<dbReference type="Proteomes" id="UP000054466">
    <property type="component" value="Unassembled WGS sequence"/>
</dbReference>
<dbReference type="VEuPathDB" id="FungiDB:PV07_11329"/>
<reference evidence="1 2" key="1">
    <citation type="submission" date="2015-01" db="EMBL/GenBank/DDBJ databases">
        <title>The Genome Sequence of Cladophialophora immunda CBS83496.</title>
        <authorList>
            <consortium name="The Broad Institute Genomics Platform"/>
            <person name="Cuomo C."/>
            <person name="de Hoog S."/>
            <person name="Gorbushina A."/>
            <person name="Stielow B."/>
            <person name="Teixiera M."/>
            <person name="Abouelleil A."/>
            <person name="Chapman S.B."/>
            <person name="Priest M."/>
            <person name="Young S.K."/>
            <person name="Wortman J."/>
            <person name="Nusbaum C."/>
            <person name="Birren B."/>
        </authorList>
    </citation>
    <scope>NUCLEOTIDE SEQUENCE [LARGE SCALE GENOMIC DNA]</scope>
    <source>
        <strain evidence="1 2">CBS 83496</strain>
    </source>
</reference>
<evidence type="ECO:0008006" key="3">
    <source>
        <dbReference type="Google" id="ProtNLM"/>
    </source>
</evidence>
<gene>
    <name evidence="1" type="ORF">PV07_11329</name>
</gene>
<dbReference type="AlphaFoldDB" id="A0A0D2BVM6"/>
<protein>
    <recommendedName>
        <fullName evidence="3">Peptidase M12A domain-containing protein</fullName>
    </recommendedName>
</protein>
<dbReference type="STRING" id="569365.A0A0D2BVM6"/>
<keyword evidence="2" id="KW-1185">Reference proteome</keyword>
<proteinExistence type="predicted"/>
<dbReference type="GeneID" id="27350523"/>
<dbReference type="OrthoDB" id="291007at2759"/>
<dbReference type="HOGENOM" id="CLU_1944807_0_0_1"/>
<evidence type="ECO:0000313" key="1">
    <source>
        <dbReference type="EMBL" id="KIW23103.1"/>
    </source>
</evidence>
<accession>A0A0D2BVM6</accession>